<feature type="compositionally biased region" description="Polar residues" evidence="3">
    <location>
        <begin position="236"/>
        <end position="245"/>
    </location>
</feature>
<sequence length="255" mass="28529">MAGNNRRRAPSDYISLSANAAAHVDAYFEYRAIVSDDDDDGGKVFSPEEYEVSKRRVLPMTDFTEIPIERPILISCRCVSFEYVANASATNDPNCRCKHSLDTHGTRLPYTYCNCSGFRVPFTCICGESAYKHITLVETKQEREQSGHPTGYATLYKATGGLTGFSRPDNDFLNEPIIAMDHPMFRAHASLDSNSKYDFILLINDFIVFIKGTEAQSHLSRGIRAAPNPYDTHAQLTTSIQNNKSPPRRITGDKK</sequence>
<keyword evidence="6" id="KW-1185">Reference proteome</keyword>
<protein>
    <recommendedName>
        <fullName evidence="2">Protein FAM221A</fullName>
    </recommendedName>
</protein>
<reference evidence="5" key="1">
    <citation type="submission" date="2021-02" db="EMBL/GenBank/DDBJ databases">
        <authorList>
            <person name="Nowell W R."/>
        </authorList>
    </citation>
    <scope>NUCLEOTIDE SEQUENCE</scope>
</reference>
<evidence type="ECO:0000256" key="2">
    <source>
        <dbReference type="ARBA" id="ARBA00039630"/>
    </source>
</evidence>
<evidence type="ECO:0000256" key="3">
    <source>
        <dbReference type="SAM" id="MobiDB-lite"/>
    </source>
</evidence>
<name>A0A815T3Q0_9BILA</name>
<comment type="caution">
    <text evidence="5">The sequence shown here is derived from an EMBL/GenBank/DDBJ whole genome shotgun (WGS) entry which is preliminary data.</text>
</comment>
<dbReference type="Proteomes" id="UP000663832">
    <property type="component" value="Unassembled WGS sequence"/>
</dbReference>
<gene>
    <name evidence="4" type="ORF">BJG266_LOCUS14996</name>
    <name evidence="5" type="ORF">QVE165_LOCUS43306</name>
</gene>
<evidence type="ECO:0000313" key="4">
    <source>
        <dbReference type="EMBL" id="CAF0983404.1"/>
    </source>
</evidence>
<dbReference type="EMBL" id="CAJNOI010000065">
    <property type="protein sequence ID" value="CAF0983404.1"/>
    <property type="molecule type" value="Genomic_DNA"/>
</dbReference>
<dbReference type="PANTHER" id="PTHR31214">
    <property type="entry name" value="PROTEIN FAM221A-RELATED"/>
    <property type="match status" value="1"/>
</dbReference>
<dbReference type="Pfam" id="PF14753">
    <property type="entry name" value="FAM221"/>
    <property type="match status" value="1"/>
</dbReference>
<dbReference type="EMBL" id="CAJNOM010000554">
    <property type="protein sequence ID" value="CAF1497900.1"/>
    <property type="molecule type" value="Genomic_DNA"/>
</dbReference>
<evidence type="ECO:0000313" key="6">
    <source>
        <dbReference type="Proteomes" id="UP000663832"/>
    </source>
</evidence>
<comment type="similarity">
    <text evidence="1">Belongs to the FAM221 family.</text>
</comment>
<dbReference type="Proteomes" id="UP000663877">
    <property type="component" value="Unassembled WGS sequence"/>
</dbReference>
<feature type="region of interest" description="Disordered" evidence="3">
    <location>
        <begin position="236"/>
        <end position="255"/>
    </location>
</feature>
<evidence type="ECO:0000256" key="1">
    <source>
        <dbReference type="ARBA" id="ARBA00011026"/>
    </source>
</evidence>
<organism evidence="5 6">
    <name type="scientific">Adineta steineri</name>
    <dbReference type="NCBI Taxonomy" id="433720"/>
    <lineage>
        <taxon>Eukaryota</taxon>
        <taxon>Metazoa</taxon>
        <taxon>Spiralia</taxon>
        <taxon>Gnathifera</taxon>
        <taxon>Rotifera</taxon>
        <taxon>Eurotatoria</taxon>
        <taxon>Bdelloidea</taxon>
        <taxon>Adinetida</taxon>
        <taxon>Adinetidae</taxon>
        <taxon>Adineta</taxon>
    </lineage>
</organism>
<dbReference type="InterPro" id="IPR026755">
    <property type="entry name" value="Fam221a/b"/>
</dbReference>
<dbReference type="OrthoDB" id="310364at2759"/>
<accession>A0A815T3Q0</accession>
<dbReference type="PANTHER" id="PTHR31214:SF2">
    <property type="entry name" value="PROTEIN FAM221A"/>
    <property type="match status" value="1"/>
</dbReference>
<proteinExistence type="inferred from homology"/>
<evidence type="ECO:0000313" key="5">
    <source>
        <dbReference type="EMBL" id="CAF1497900.1"/>
    </source>
</evidence>
<dbReference type="AlphaFoldDB" id="A0A815T3Q0"/>